<keyword evidence="5 8" id="KW-0175">Coiled coil</keyword>
<feature type="compositionally biased region" description="Basic and acidic residues" evidence="9">
    <location>
        <begin position="358"/>
        <end position="369"/>
    </location>
</feature>
<dbReference type="SMART" id="SM00326">
    <property type="entry name" value="SH3"/>
    <property type="match status" value="1"/>
</dbReference>
<evidence type="ECO:0000259" key="10">
    <source>
        <dbReference type="PROSITE" id="PS50002"/>
    </source>
</evidence>
<dbReference type="Gene3D" id="2.30.30.40">
    <property type="entry name" value="SH3 Domains"/>
    <property type="match status" value="1"/>
</dbReference>
<feature type="compositionally biased region" description="Low complexity" evidence="9">
    <location>
        <begin position="275"/>
        <end position="284"/>
    </location>
</feature>
<feature type="compositionally biased region" description="Polar residues" evidence="9">
    <location>
        <begin position="372"/>
        <end position="388"/>
    </location>
</feature>
<dbReference type="InterPro" id="IPR001452">
    <property type="entry name" value="SH3_domain"/>
</dbReference>
<dbReference type="GO" id="GO:0012505">
    <property type="term" value="C:endomembrane system"/>
    <property type="evidence" value="ECO:0007669"/>
    <property type="project" value="UniProtKB-SubCell"/>
</dbReference>
<dbReference type="FunFam" id="2.30.30.40:FF:000172">
    <property type="entry name" value="Amphiphysin, isoform B"/>
    <property type="match status" value="1"/>
</dbReference>
<evidence type="ECO:0000256" key="6">
    <source>
        <dbReference type="ARBA" id="ARBA00023136"/>
    </source>
</evidence>
<dbReference type="STRING" id="6573.A0A210PC53"/>
<dbReference type="EMBL" id="NEDP02082657">
    <property type="protein sequence ID" value="OWF34078.1"/>
    <property type="molecule type" value="Genomic_DNA"/>
</dbReference>
<accession>A0A210PC53</accession>
<dbReference type="SMART" id="SM00721">
    <property type="entry name" value="BAR"/>
    <property type="match status" value="1"/>
</dbReference>
<dbReference type="PROSITE" id="PS50002">
    <property type="entry name" value="SH3"/>
    <property type="match status" value="1"/>
</dbReference>
<dbReference type="FunFam" id="1.20.1270.60:FF:000013">
    <property type="entry name" value="Amphiphysin isoform 2"/>
    <property type="match status" value="1"/>
</dbReference>
<organism evidence="12 13">
    <name type="scientific">Mizuhopecten yessoensis</name>
    <name type="common">Japanese scallop</name>
    <name type="synonym">Patinopecten yessoensis</name>
    <dbReference type="NCBI Taxonomy" id="6573"/>
    <lineage>
        <taxon>Eukaryota</taxon>
        <taxon>Metazoa</taxon>
        <taxon>Spiralia</taxon>
        <taxon>Lophotrochozoa</taxon>
        <taxon>Mollusca</taxon>
        <taxon>Bivalvia</taxon>
        <taxon>Autobranchia</taxon>
        <taxon>Pteriomorphia</taxon>
        <taxon>Pectinida</taxon>
        <taxon>Pectinoidea</taxon>
        <taxon>Pectinidae</taxon>
        <taxon>Mizuhopecten</taxon>
    </lineage>
</organism>
<feature type="compositionally biased region" description="Basic and acidic residues" evidence="9">
    <location>
        <begin position="459"/>
        <end position="471"/>
    </location>
</feature>
<evidence type="ECO:0000256" key="2">
    <source>
        <dbReference type="ARBA" id="ARBA00004496"/>
    </source>
</evidence>
<dbReference type="PANTHER" id="PTHR46514:SF3">
    <property type="entry name" value="AMPHIPHYSIN"/>
    <property type="match status" value="1"/>
</dbReference>
<dbReference type="GO" id="GO:0005737">
    <property type="term" value="C:cytoplasm"/>
    <property type="evidence" value="ECO:0007669"/>
    <property type="project" value="UniProtKB-SubCell"/>
</dbReference>
<feature type="compositionally biased region" description="Low complexity" evidence="9">
    <location>
        <begin position="335"/>
        <end position="357"/>
    </location>
</feature>
<name>A0A210PC53_MIZYE</name>
<gene>
    <name evidence="12" type="ORF">KP79_PYT04183</name>
</gene>
<comment type="subcellular location">
    <subcellularLocation>
        <location evidence="2">Cytoplasm</location>
    </subcellularLocation>
    <subcellularLocation>
        <location evidence="1">Endomembrane system</location>
    </subcellularLocation>
</comment>
<keyword evidence="6" id="KW-0472">Membrane</keyword>
<evidence type="ECO:0000256" key="8">
    <source>
        <dbReference type="SAM" id="Coils"/>
    </source>
</evidence>
<keyword evidence="3 7" id="KW-0728">SH3 domain</keyword>
<evidence type="ECO:0000256" key="5">
    <source>
        <dbReference type="ARBA" id="ARBA00023054"/>
    </source>
</evidence>
<evidence type="ECO:0000313" key="12">
    <source>
        <dbReference type="EMBL" id="OWF34078.1"/>
    </source>
</evidence>
<feature type="compositionally biased region" description="Basic and acidic residues" evidence="9">
    <location>
        <begin position="293"/>
        <end position="303"/>
    </location>
</feature>
<reference evidence="12 13" key="1">
    <citation type="journal article" date="2017" name="Nat. Ecol. Evol.">
        <title>Scallop genome provides insights into evolution of bilaterian karyotype and development.</title>
        <authorList>
            <person name="Wang S."/>
            <person name="Zhang J."/>
            <person name="Jiao W."/>
            <person name="Li J."/>
            <person name="Xun X."/>
            <person name="Sun Y."/>
            <person name="Guo X."/>
            <person name="Huan P."/>
            <person name="Dong B."/>
            <person name="Zhang L."/>
            <person name="Hu X."/>
            <person name="Sun X."/>
            <person name="Wang J."/>
            <person name="Zhao C."/>
            <person name="Wang Y."/>
            <person name="Wang D."/>
            <person name="Huang X."/>
            <person name="Wang R."/>
            <person name="Lv J."/>
            <person name="Li Y."/>
            <person name="Zhang Z."/>
            <person name="Liu B."/>
            <person name="Lu W."/>
            <person name="Hui Y."/>
            <person name="Liang J."/>
            <person name="Zhou Z."/>
            <person name="Hou R."/>
            <person name="Li X."/>
            <person name="Liu Y."/>
            <person name="Li H."/>
            <person name="Ning X."/>
            <person name="Lin Y."/>
            <person name="Zhao L."/>
            <person name="Xing Q."/>
            <person name="Dou J."/>
            <person name="Li Y."/>
            <person name="Mao J."/>
            <person name="Guo H."/>
            <person name="Dou H."/>
            <person name="Li T."/>
            <person name="Mu C."/>
            <person name="Jiang W."/>
            <person name="Fu Q."/>
            <person name="Fu X."/>
            <person name="Miao Y."/>
            <person name="Liu J."/>
            <person name="Yu Q."/>
            <person name="Li R."/>
            <person name="Liao H."/>
            <person name="Li X."/>
            <person name="Kong Y."/>
            <person name="Jiang Z."/>
            <person name="Chourrout D."/>
            <person name="Li R."/>
            <person name="Bao Z."/>
        </authorList>
    </citation>
    <scope>NUCLEOTIDE SEQUENCE [LARGE SCALE GENOMIC DNA]</scope>
    <source>
        <strain evidence="12 13">PY_sf001</strain>
    </source>
</reference>
<feature type="compositionally biased region" description="Polar residues" evidence="9">
    <location>
        <begin position="304"/>
        <end position="319"/>
    </location>
</feature>
<dbReference type="Gene3D" id="1.20.1270.60">
    <property type="entry name" value="Arfaptin homology (AH) domain/BAR domain"/>
    <property type="match status" value="1"/>
</dbReference>
<feature type="domain" description="SH3" evidence="10">
    <location>
        <begin position="491"/>
        <end position="556"/>
    </location>
</feature>
<evidence type="ECO:0000256" key="7">
    <source>
        <dbReference type="PROSITE-ProRule" id="PRU00192"/>
    </source>
</evidence>
<dbReference type="InterPro" id="IPR027267">
    <property type="entry name" value="AH/BAR_dom_sf"/>
</dbReference>
<dbReference type="SUPFAM" id="SSF50044">
    <property type="entry name" value="SH3-domain"/>
    <property type="match status" value="1"/>
</dbReference>
<dbReference type="SUPFAM" id="SSF103657">
    <property type="entry name" value="BAR/IMD domain-like"/>
    <property type="match status" value="1"/>
</dbReference>
<evidence type="ECO:0000313" key="13">
    <source>
        <dbReference type="Proteomes" id="UP000242188"/>
    </source>
</evidence>
<dbReference type="GO" id="GO:0005543">
    <property type="term" value="F:phospholipid binding"/>
    <property type="evidence" value="ECO:0007669"/>
    <property type="project" value="TreeGrafter"/>
</dbReference>
<dbReference type="InterPro" id="IPR003005">
    <property type="entry name" value="Amphiphysin"/>
</dbReference>
<keyword evidence="13" id="KW-1185">Reference proteome</keyword>
<dbReference type="AlphaFoldDB" id="A0A210PC53"/>
<dbReference type="OrthoDB" id="446293at2759"/>
<protein>
    <submittedName>
        <fullName evidence="12">Myc box-dependent-interacting protein 1</fullName>
    </submittedName>
</protein>
<evidence type="ECO:0000259" key="11">
    <source>
        <dbReference type="PROSITE" id="PS51021"/>
    </source>
</evidence>
<feature type="coiled-coil region" evidence="8">
    <location>
        <begin position="39"/>
        <end position="73"/>
    </location>
</feature>
<dbReference type="Pfam" id="PF14604">
    <property type="entry name" value="SH3_9"/>
    <property type="match status" value="1"/>
</dbReference>
<feature type="compositionally biased region" description="Pro residues" evidence="9">
    <location>
        <begin position="400"/>
        <end position="410"/>
    </location>
</feature>
<evidence type="ECO:0000256" key="4">
    <source>
        <dbReference type="ARBA" id="ARBA00022490"/>
    </source>
</evidence>
<dbReference type="InterPro" id="IPR004148">
    <property type="entry name" value="BAR_dom"/>
</dbReference>
<dbReference type="PANTHER" id="PTHR46514">
    <property type="entry name" value="AMPHIPHYSIN"/>
    <property type="match status" value="1"/>
</dbReference>
<proteinExistence type="predicted"/>
<dbReference type="GO" id="GO:0005886">
    <property type="term" value="C:plasma membrane"/>
    <property type="evidence" value="ECO:0007669"/>
    <property type="project" value="TreeGrafter"/>
</dbReference>
<keyword evidence="4" id="KW-0963">Cytoplasm</keyword>
<feature type="coiled-coil region" evidence="8">
    <location>
        <begin position="145"/>
        <end position="179"/>
    </location>
</feature>
<evidence type="ECO:0000256" key="3">
    <source>
        <dbReference type="ARBA" id="ARBA00022443"/>
    </source>
</evidence>
<feature type="region of interest" description="Disordered" evidence="9">
    <location>
        <begin position="257"/>
        <end position="475"/>
    </location>
</feature>
<comment type="caution">
    <text evidence="12">The sequence shown here is derived from an EMBL/GenBank/DDBJ whole genome shotgun (WGS) entry which is preliminary data.</text>
</comment>
<sequence>MAEHSKGGIFTKAQKTLTRTKAKVLQNLGKAGKTSDEKLDEYVHKLDKQQETANKFQKELRTYINAAKAMQNASRSLFATIQETYEEEWEGGSKIHENLQSMELMWADFIQNLQERVQEPMATYTSHIIPLKTRIAKRGRKMVDYDNARHNLDVVQNAKKKDENKIAKAKDDAEQAKMIYTEMNDYLHADLPEFYNSRVSMYGSIFEKLFGTESVFHSELGKLSDDVSDISKHLASENQFSYRPRPISKALSHENTHVVNGENGDHTNGNSGYESSSPVSTPTRPSQPPMLNGHEEDEGHHSSPESPVYQNNMSFQETVPLSPPQIDNKPEEEIVTPPQVESQPPQPVVAEQTTNTQEQKETEETKDTNEEASTSQETPTTKDTSSQEIPDKEPVIDAPDYPPPAVPLNLPPTSDSPVMQMKEEESLPTEEPEPKAGGPEPEAEEAPIYDIVPSPAETKQTEVEDTSKFDDDNLYEVPKSNAPVVEKLPEGTLYMVVTTHSYTKEDEDELSFEKGDVIYVMEYDGTEDLDDGWLMGVKKLTGVKGVFPENFTKREN</sequence>
<dbReference type="Proteomes" id="UP000242188">
    <property type="component" value="Unassembled WGS sequence"/>
</dbReference>
<dbReference type="Pfam" id="PF03114">
    <property type="entry name" value="BAR"/>
    <property type="match status" value="1"/>
</dbReference>
<dbReference type="PROSITE" id="PS51021">
    <property type="entry name" value="BAR"/>
    <property type="match status" value="1"/>
</dbReference>
<dbReference type="InterPro" id="IPR036028">
    <property type="entry name" value="SH3-like_dom_sf"/>
</dbReference>
<dbReference type="PRINTS" id="PR01251">
    <property type="entry name" value="AMPHIPHYSIN"/>
</dbReference>
<evidence type="ECO:0000256" key="9">
    <source>
        <dbReference type="SAM" id="MobiDB-lite"/>
    </source>
</evidence>
<feature type="domain" description="BAR" evidence="11">
    <location>
        <begin position="24"/>
        <end position="240"/>
    </location>
</feature>
<evidence type="ECO:0000256" key="1">
    <source>
        <dbReference type="ARBA" id="ARBA00004308"/>
    </source>
</evidence>